<evidence type="ECO:0000313" key="3">
    <source>
        <dbReference type="EMBL" id="QLH78918.1"/>
    </source>
</evidence>
<dbReference type="InterPro" id="IPR050738">
    <property type="entry name" value="Sulfatase"/>
</dbReference>
<dbReference type="Proteomes" id="UP000509667">
    <property type="component" value="Chromosome"/>
</dbReference>
<evidence type="ECO:0000259" key="2">
    <source>
        <dbReference type="Pfam" id="PF00884"/>
    </source>
</evidence>
<dbReference type="Pfam" id="PF00884">
    <property type="entry name" value="Sulfatase"/>
    <property type="match status" value="1"/>
</dbReference>
<organism evidence="3 4">
    <name type="scientific">Halosimplex rubrum</name>
    <dbReference type="NCBI Taxonomy" id="869889"/>
    <lineage>
        <taxon>Archaea</taxon>
        <taxon>Methanobacteriati</taxon>
        <taxon>Methanobacteriota</taxon>
        <taxon>Stenosarchaea group</taxon>
        <taxon>Halobacteria</taxon>
        <taxon>Halobacteriales</taxon>
        <taxon>Haloarculaceae</taxon>
        <taxon>Halosimplex</taxon>
    </lineage>
</organism>
<dbReference type="GeneID" id="56079633"/>
<feature type="domain" description="Sulfatase N-terminal" evidence="2">
    <location>
        <begin position="3"/>
        <end position="350"/>
    </location>
</feature>
<keyword evidence="3" id="KW-0378">Hydrolase</keyword>
<dbReference type="OrthoDB" id="102174at2157"/>
<sequence length="465" mass="52378">MTRNVVFVVLDSVRKDYFDEHAPRLLAEADVSISQCRAASNWSPPSHGAIFTGELPSVSGIHSHDPSYEDTPLEDTFLSAFRDHFRFAVSNNLFVARPYGFDEYFDEFANVSRHSVFAEGEEIDSFLHDIDATGLPRYAEFFKRALAHDETLKSAANGLALKTNEYLANTPLPRLWDFGTRTTLGYAEQLVRENSEPFFGFMNLMETHNPHANNVFYGADDVPNDWSSDAYRTIDFNNQVRAEGVDETHVEHYRNVYAESIRYTDEQLVAFVDRLADITDHETTVVVTADHGENLCGPEEDDLLGHVGNLSEALLHVPLTILNAPGSVDEPDDEYFSQLDLGTLIAGLADDELNATFRERVPAEAVGAAPPEDVADYDFWDRMIRAVYSGDRKYVWDSFGDRAVYRLDRDRLCTQTEVDEPWDDEAVAGLFETDIGTYKGQFGDDNGKAWSDDAPTERLKDLGYL</sequence>
<evidence type="ECO:0000313" key="4">
    <source>
        <dbReference type="Proteomes" id="UP000509667"/>
    </source>
</evidence>
<comment type="similarity">
    <text evidence="1">Belongs to the sulfatase family.</text>
</comment>
<dbReference type="PANTHER" id="PTHR42693:SF33">
    <property type="entry name" value="ARYLSULFATASE"/>
    <property type="match status" value="1"/>
</dbReference>
<name>A0A7D5P723_9EURY</name>
<dbReference type="PANTHER" id="PTHR42693">
    <property type="entry name" value="ARYLSULFATASE FAMILY MEMBER"/>
    <property type="match status" value="1"/>
</dbReference>
<gene>
    <name evidence="3" type="ORF">HZS55_17180</name>
</gene>
<keyword evidence="4" id="KW-1185">Reference proteome</keyword>
<accession>A0A7D5P723</accession>
<dbReference type="RefSeq" id="WP_179908796.1">
    <property type="nucleotide sequence ID" value="NZ_CP058910.1"/>
</dbReference>
<dbReference type="KEGG" id="hrr:HZS55_17180"/>
<dbReference type="SUPFAM" id="SSF53649">
    <property type="entry name" value="Alkaline phosphatase-like"/>
    <property type="match status" value="1"/>
</dbReference>
<proteinExistence type="inferred from homology"/>
<dbReference type="InterPro" id="IPR017850">
    <property type="entry name" value="Alkaline_phosphatase_core_sf"/>
</dbReference>
<dbReference type="GO" id="GO:0016740">
    <property type="term" value="F:transferase activity"/>
    <property type="evidence" value="ECO:0007669"/>
    <property type="project" value="UniProtKB-KW"/>
</dbReference>
<dbReference type="EMBL" id="CP058910">
    <property type="protein sequence ID" value="QLH78918.1"/>
    <property type="molecule type" value="Genomic_DNA"/>
</dbReference>
<dbReference type="InterPro" id="IPR000917">
    <property type="entry name" value="Sulfatase_N"/>
</dbReference>
<dbReference type="Gene3D" id="3.40.720.10">
    <property type="entry name" value="Alkaline Phosphatase, subunit A"/>
    <property type="match status" value="1"/>
</dbReference>
<dbReference type="GO" id="GO:0004065">
    <property type="term" value="F:arylsulfatase activity"/>
    <property type="evidence" value="ECO:0007669"/>
    <property type="project" value="TreeGrafter"/>
</dbReference>
<keyword evidence="3" id="KW-0808">Transferase</keyword>
<protein>
    <submittedName>
        <fullName evidence="3">Sulfatase-like hydrolase/transferase</fullName>
    </submittedName>
</protein>
<reference evidence="3 4" key="1">
    <citation type="submission" date="2020-07" db="EMBL/GenBank/DDBJ databases">
        <title>Halosimplex pelagicum sp. nov. and Halosimplex rubrum sp. nov., isolated from salted brown alga Laminaria, and emended description of the genus Halosimplex.</title>
        <authorList>
            <person name="Cui H."/>
        </authorList>
    </citation>
    <scope>NUCLEOTIDE SEQUENCE [LARGE SCALE GENOMIC DNA]</scope>
    <source>
        <strain evidence="3 4">R27</strain>
    </source>
</reference>
<evidence type="ECO:0000256" key="1">
    <source>
        <dbReference type="ARBA" id="ARBA00008779"/>
    </source>
</evidence>
<dbReference type="AlphaFoldDB" id="A0A7D5P723"/>